<feature type="domain" description="HTH La-type RNA-binding" evidence="9">
    <location>
        <begin position="67"/>
        <end position="157"/>
    </location>
</feature>
<dbReference type="InterPro" id="IPR045180">
    <property type="entry name" value="La_dom_prot"/>
</dbReference>
<dbReference type="PROSITE" id="PS50102">
    <property type="entry name" value="RRM"/>
    <property type="match status" value="1"/>
</dbReference>
<dbReference type="Gene3D" id="3.30.70.330">
    <property type="match status" value="1"/>
</dbReference>
<dbReference type="SMART" id="SM00360">
    <property type="entry name" value="RRM"/>
    <property type="match status" value="1"/>
</dbReference>
<dbReference type="GO" id="GO:1990904">
    <property type="term" value="C:ribonucleoprotein complex"/>
    <property type="evidence" value="ECO:0007669"/>
    <property type="project" value="InterPro"/>
</dbReference>
<dbReference type="GO" id="GO:0005634">
    <property type="term" value="C:nucleus"/>
    <property type="evidence" value="ECO:0007669"/>
    <property type="project" value="UniProtKB-SubCell"/>
</dbReference>
<reference evidence="10" key="2">
    <citation type="journal article" date="2023" name="Microbiol Resour">
        <title>Decontamination and Annotation of the Draft Genome Sequence of the Oomycete Lagenidium giganteum ARSEF 373.</title>
        <authorList>
            <person name="Morgan W.R."/>
            <person name="Tartar A."/>
        </authorList>
    </citation>
    <scope>NUCLEOTIDE SEQUENCE</scope>
    <source>
        <strain evidence="10">ARSEF 373</strain>
    </source>
</reference>
<proteinExistence type="predicted"/>
<name>A0AAV2Z6H0_9STRA</name>
<evidence type="ECO:0000256" key="6">
    <source>
        <dbReference type="PROSITE-ProRule" id="PRU00332"/>
    </source>
</evidence>
<dbReference type="CDD" id="cd07323">
    <property type="entry name" value="LAM"/>
    <property type="match status" value="1"/>
</dbReference>
<dbReference type="InterPro" id="IPR036390">
    <property type="entry name" value="WH_DNA-bd_sf"/>
</dbReference>
<dbReference type="PANTHER" id="PTHR22792">
    <property type="entry name" value="LUPUS LA PROTEIN-RELATED"/>
    <property type="match status" value="1"/>
</dbReference>
<keyword evidence="3" id="KW-0805">Transcription regulation</keyword>
<evidence type="ECO:0000259" key="8">
    <source>
        <dbReference type="PROSITE" id="PS50102"/>
    </source>
</evidence>
<dbReference type="InterPro" id="IPR000504">
    <property type="entry name" value="RRM_dom"/>
</dbReference>
<evidence type="ECO:0000256" key="4">
    <source>
        <dbReference type="ARBA" id="ARBA00023163"/>
    </source>
</evidence>
<protein>
    <submittedName>
        <fullName evidence="10">Uncharacterized protein</fullName>
    </submittedName>
</protein>
<comment type="caution">
    <text evidence="10">The sequence shown here is derived from an EMBL/GenBank/DDBJ whole genome shotgun (WGS) entry which is preliminary data.</text>
</comment>
<dbReference type="InterPro" id="IPR035979">
    <property type="entry name" value="RBD_domain_sf"/>
</dbReference>
<reference evidence="10" key="1">
    <citation type="submission" date="2022-11" db="EMBL/GenBank/DDBJ databases">
        <authorList>
            <person name="Morgan W.R."/>
            <person name="Tartar A."/>
        </authorList>
    </citation>
    <scope>NUCLEOTIDE SEQUENCE</scope>
    <source>
        <strain evidence="10">ARSEF 373</strain>
    </source>
</reference>
<dbReference type="Pfam" id="PF00076">
    <property type="entry name" value="RRM_1"/>
    <property type="match status" value="1"/>
</dbReference>
<evidence type="ECO:0000256" key="3">
    <source>
        <dbReference type="ARBA" id="ARBA00023015"/>
    </source>
</evidence>
<evidence type="ECO:0000256" key="1">
    <source>
        <dbReference type="ARBA" id="ARBA00004123"/>
    </source>
</evidence>
<dbReference type="EMBL" id="DAKRPA010000043">
    <property type="protein sequence ID" value="DBA01659.1"/>
    <property type="molecule type" value="Genomic_DNA"/>
</dbReference>
<dbReference type="GO" id="GO:0003723">
    <property type="term" value="F:RNA binding"/>
    <property type="evidence" value="ECO:0007669"/>
    <property type="project" value="UniProtKB-UniRule"/>
</dbReference>
<dbReference type="GO" id="GO:0006396">
    <property type="term" value="P:RNA processing"/>
    <property type="evidence" value="ECO:0007669"/>
    <property type="project" value="InterPro"/>
</dbReference>
<dbReference type="AlphaFoldDB" id="A0AAV2Z6H0"/>
<feature type="compositionally biased region" description="Low complexity" evidence="7">
    <location>
        <begin position="298"/>
        <end position="319"/>
    </location>
</feature>
<dbReference type="SMART" id="SM00715">
    <property type="entry name" value="LA"/>
    <property type="match status" value="1"/>
</dbReference>
<dbReference type="SUPFAM" id="SSF54928">
    <property type="entry name" value="RNA-binding domain, RBD"/>
    <property type="match status" value="1"/>
</dbReference>
<dbReference type="InterPro" id="IPR002344">
    <property type="entry name" value="Lupus_La"/>
</dbReference>
<comment type="subcellular location">
    <subcellularLocation>
        <location evidence="1">Nucleus</location>
    </subcellularLocation>
</comment>
<dbReference type="PRINTS" id="PR00302">
    <property type="entry name" value="LUPUSLA"/>
</dbReference>
<dbReference type="SUPFAM" id="SSF46785">
    <property type="entry name" value="Winged helix' DNA-binding domain"/>
    <property type="match status" value="1"/>
</dbReference>
<dbReference type="PROSITE" id="PS50961">
    <property type="entry name" value="HTH_LA"/>
    <property type="match status" value="1"/>
</dbReference>
<feature type="region of interest" description="Disordered" evidence="7">
    <location>
        <begin position="285"/>
        <end position="330"/>
    </location>
</feature>
<sequence length="330" mass="36439">MVDYSYQGKIFNACFWCDKNFALDMNASPYIMCDGKPMCGRFHDFTNLSPAQLKCAYMASNANAGANGKLKSQRKRLQRQLEFYMSASNLRQDKFLQQHMDEQGFLPVELFVSFNKMKALNATVKLVAEAAERSQTIKLDPTRTMIAPIENPFDQPDDSLDRTIYVDHFSNDDDHDSLRRALAKHGKVNLVSMPRFQQTKQFKGFAFIEFATADAAQAAVAALTMEAQNGGMRAMLKTRWLELKEKLKSQLQAQETAAGEAGTKKRKLSDCSGALGGTVAQHVHFDDSSADEADDADTTATSATSTTDAASSATEGDASAARKKLKHARD</sequence>
<evidence type="ECO:0000313" key="11">
    <source>
        <dbReference type="Proteomes" id="UP001146120"/>
    </source>
</evidence>
<dbReference type="InterPro" id="IPR012677">
    <property type="entry name" value="Nucleotide-bd_a/b_plait_sf"/>
</dbReference>
<keyword evidence="4" id="KW-0804">Transcription</keyword>
<evidence type="ECO:0000259" key="9">
    <source>
        <dbReference type="PROSITE" id="PS50961"/>
    </source>
</evidence>
<organism evidence="10 11">
    <name type="scientific">Lagenidium giganteum</name>
    <dbReference type="NCBI Taxonomy" id="4803"/>
    <lineage>
        <taxon>Eukaryota</taxon>
        <taxon>Sar</taxon>
        <taxon>Stramenopiles</taxon>
        <taxon>Oomycota</taxon>
        <taxon>Peronosporomycetes</taxon>
        <taxon>Pythiales</taxon>
        <taxon>Pythiaceae</taxon>
    </lineage>
</organism>
<evidence type="ECO:0000313" key="10">
    <source>
        <dbReference type="EMBL" id="DBA01659.1"/>
    </source>
</evidence>
<evidence type="ECO:0000256" key="5">
    <source>
        <dbReference type="ARBA" id="ARBA00023242"/>
    </source>
</evidence>
<feature type="compositionally biased region" description="Acidic residues" evidence="7">
    <location>
        <begin position="288"/>
        <end position="297"/>
    </location>
</feature>
<dbReference type="Pfam" id="PF05383">
    <property type="entry name" value="La"/>
    <property type="match status" value="1"/>
</dbReference>
<gene>
    <name evidence="10" type="ORF">N0F65_010310</name>
</gene>
<keyword evidence="11" id="KW-1185">Reference proteome</keyword>
<feature type="compositionally biased region" description="Basic residues" evidence="7">
    <location>
        <begin position="321"/>
        <end position="330"/>
    </location>
</feature>
<dbReference type="Gene3D" id="1.10.10.10">
    <property type="entry name" value="Winged helix-like DNA-binding domain superfamily/Winged helix DNA-binding domain"/>
    <property type="match status" value="1"/>
</dbReference>
<dbReference type="Proteomes" id="UP001146120">
    <property type="component" value="Unassembled WGS sequence"/>
</dbReference>
<feature type="domain" description="RRM" evidence="8">
    <location>
        <begin position="162"/>
        <end position="248"/>
    </location>
</feature>
<keyword evidence="2 6" id="KW-0694">RNA-binding</keyword>
<evidence type="ECO:0000256" key="2">
    <source>
        <dbReference type="ARBA" id="ARBA00022884"/>
    </source>
</evidence>
<dbReference type="PANTHER" id="PTHR22792:SF62">
    <property type="entry name" value="LA-RELATED PROTEIN 7"/>
    <property type="match status" value="1"/>
</dbReference>
<dbReference type="InterPro" id="IPR036388">
    <property type="entry name" value="WH-like_DNA-bd_sf"/>
</dbReference>
<dbReference type="InterPro" id="IPR006630">
    <property type="entry name" value="La_HTH"/>
</dbReference>
<keyword evidence="5" id="KW-0539">Nucleus</keyword>
<accession>A0AAV2Z6H0</accession>
<evidence type="ECO:0000256" key="7">
    <source>
        <dbReference type="SAM" id="MobiDB-lite"/>
    </source>
</evidence>